<evidence type="ECO:0000313" key="3">
    <source>
        <dbReference type="Proteomes" id="UP000007305"/>
    </source>
</evidence>
<feature type="compositionally biased region" description="Low complexity" evidence="1">
    <location>
        <begin position="52"/>
        <end position="64"/>
    </location>
</feature>
<reference evidence="2" key="3">
    <citation type="submission" date="2021-05" db="UniProtKB">
        <authorList>
            <consortium name="EnsemblPlants"/>
        </authorList>
    </citation>
    <scope>IDENTIFICATION</scope>
    <source>
        <strain evidence="2">cv. B73</strain>
    </source>
</reference>
<dbReference type="InParanoid" id="A0A804PRT4"/>
<evidence type="ECO:0000313" key="2">
    <source>
        <dbReference type="EnsemblPlants" id="Zm00001eb265470_P001"/>
    </source>
</evidence>
<protein>
    <submittedName>
        <fullName evidence="2">Uncharacterized protein</fullName>
    </submittedName>
</protein>
<keyword evidence="3" id="KW-1185">Reference proteome</keyword>
<dbReference type="Gramene" id="Zm00001eb265470_T001">
    <property type="protein sequence ID" value="Zm00001eb265470_P001"/>
    <property type="gene ID" value="Zm00001eb265470"/>
</dbReference>
<reference evidence="2" key="2">
    <citation type="submission" date="2019-07" db="EMBL/GenBank/DDBJ databases">
        <authorList>
            <person name="Seetharam A."/>
            <person name="Woodhouse M."/>
            <person name="Cannon E."/>
        </authorList>
    </citation>
    <scope>NUCLEOTIDE SEQUENCE [LARGE SCALE GENOMIC DNA]</scope>
    <source>
        <strain evidence="2">cv. B73</strain>
    </source>
</reference>
<proteinExistence type="predicted"/>
<feature type="region of interest" description="Disordered" evidence="1">
    <location>
        <begin position="52"/>
        <end position="91"/>
    </location>
</feature>
<evidence type="ECO:0000256" key="1">
    <source>
        <dbReference type="SAM" id="MobiDB-lite"/>
    </source>
</evidence>
<name>A0A804PRT4_MAIZE</name>
<dbReference type="Proteomes" id="UP000007305">
    <property type="component" value="Chromosome 6"/>
</dbReference>
<dbReference type="EnsemblPlants" id="Zm00001eb265470_T001">
    <property type="protein sequence ID" value="Zm00001eb265470_P001"/>
    <property type="gene ID" value="Zm00001eb265470"/>
</dbReference>
<organism evidence="2 3">
    <name type="scientific">Zea mays</name>
    <name type="common">Maize</name>
    <dbReference type="NCBI Taxonomy" id="4577"/>
    <lineage>
        <taxon>Eukaryota</taxon>
        <taxon>Viridiplantae</taxon>
        <taxon>Streptophyta</taxon>
        <taxon>Embryophyta</taxon>
        <taxon>Tracheophyta</taxon>
        <taxon>Spermatophyta</taxon>
        <taxon>Magnoliopsida</taxon>
        <taxon>Liliopsida</taxon>
        <taxon>Poales</taxon>
        <taxon>Poaceae</taxon>
        <taxon>PACMAD clade</taxon>
        <taxon>Panicoideae</taxon>
        <taxon>Andropogonodae</taxon>
        <taxon>Andropogoneae</taxon>
        <taxon>Tripsacinae</taxon>
        <taxon>Zea</taxon>
    </lineage>
</organism>
<sequence>MVQRLTTASTVLRRVLDNPALQDCQENNGFGDMMDEDVISNISVRLNCPAACTASPSPTGSTGTQARCREADTDRRETVPPQEQLGKLREE</sequence>
<feature type="compositionally biased region" description="Basic and acidic residues" evidence="1">
    <location>
        <begin position="67"/>
        <end position="78"/>
    </location>
</feature>
<reference evidence="3" key="1">
    <citation type="journal article" date="2009" name="Science">
        <title>The B73 maize genome: complexity, diversity, and dynamics.</title>
        <authorList>
            <person name="Schnable P.S."/>
            <person name="Ware D."/>
            <person name="Fulton R.S."/>
            <person name="Stein J.C."/>
            <person name="Wei F."/>
            <person name="Pasternak S."/>
            <person name="Liang C."/>
            <person name="Zhang J."/>
            <person name="Fulton L."/>
            <person name="Graves T.A."/>
            <person name="Minx P."/>
            <person name="Reily A.D."/>
            <person name="Courtney L."/>
            <person name="Kruchowski S.S."/>
            <person name="Tomlinson C."/>
            <person name="Strong C."/>
            <person name="Delehaunty K."/>
            <person name="Fronick C."/>
            <person name="Courtney B."/>
            <person name="Rock S.M."/>
            <person name="Belter E."/>
            <person name="Du F."/>
            <person name="Kim K."/>
            <person name="Abbott R.M."/>
            <person name="Cotton M."/>
            <person name="Levy A."/>
            <person name="Marchetto P."/>
            <person name="Ochoa K."/>
            <person name="Jackson S.M."/>
            <person name="Gillam B."/>
            <person name="Chen W."/>
            <person name="Yan L."/>
            <person name="Higginbotham J."/>
            <person name="Cardenas M."/>
            <person name="Waligorski J."/>
            <person name="Applebaum E."/>
            <person name="Phelps L."/>
            <person name="Falcone J."/>
            <person name="Kanchi K."/>
            <person name="Thane T."/>
            <person name="Scimone A."/>
            <person name="Thane N."/>
            <person name="Henke J."/>
            <person name="Wang T."/>
            <person name="Ruppert J."/>
            <person name="Shah N."/>
            <person name="Rotter K."/>
            <person name="Hodges J."/>
            <person name="Ingenthron E."/>
            <person name="Cordes M."/>
            <person name="Kohlberg S."/>
            <person name="Sgro J."/>
            <person name="Delgado B."/>
            <person name="Mead K."/>
            <person name="Chinwalla A."/>
            <person name="Leonard S."/>
            <person name="Crouse K."/>
            <person name="Collura K."/>
            <person name="Kudrna D."/>
            <person name="Currie J."/>
            <person name="He R."/>
            <person name="Angelova A."/>
            <person name="Rajasekar S."/>
            <person name="Mueller T."/>
            <person name="Lomeli R."/>
            <person name="Scara G."/>
            <person name="Ko A."/>
            <person name="Delaney K."/>
            <person name="Wissotski M."/>
            <person name="Lopez G."/>
            <person name="Campos D."/>
            <person name="Braidotti M."/>
            <person name="Ashley E."/>
            <person name="Golser W."/>
            <person name="Kim H."/>
            <person name="Lee S."/>
            <person name="Lin J."/>
            <person name="Dujmic Z."/>
            <person name="Kim W."/>
            <person name="Talag J."/>
            <person name="Zuccolo A."/>
            <person name="Fan C."/>
            <person name="Sebastian A."/>
            <person name="Kramer M."/>
            <person name="Spiegel L."/>
            <person name="Nascimento L."/>
            <person name="Zutavern T."/>
            <person name="Miller B."/>
            <person name="Ambroise C."/>
            <person name="Muller S."/>
            <person name="Spooner W."/>
            <person name="Narechania A."/>
            <person name="Ren L."/>
            <person name="Wei S."/>
            <person name="Kumari S."/>
            <person name="Faga B."/>
            <person name="Levy M.J."/>
            <person name="McMahan L."/>
            <person name="Van Buren P."/>
            <person name="Vaughn M.W."/>
            <person name="Ying K."/>
            <person name="Yeh C.-T."/>
            <person name="Emrich S.J."/>
            <person name="Jia Y."/>
            <person name="Kalyanaraman A."/>
            <person name="Hsia A.-P."/>
            <person name="Barbazuk W.B."/>
            <person name="Baucom R.S."/>
            <person name="Brutnell T.P."/>
            <person name="Carpita N.C."/>
            <person name="Chaparro C."/>
            <person name="Chia J.-M."/>
            <person name="Deragon J.-M."/>
            <person name="Estill J.C."/>
            <person name="Fu Y."/>
            <person name="Jeddeloh J.A."/>
            <person name="Han Y."/>
            <person name="Lee H."/>
            <person name="Li P."/>
            <person name="Lisch D.R."/>
            <person name="Liu S."/>
            <person name="Liu Z."/>
            <person name="Nagel D.H."/>
            <person name="McCann M.C."/>
            <person name="SanMiguel P."/>
            <person name="Myers A.M."/>
            <person name="Nettleton D."/>
            <person name="Nguyen J."/>
            <person name="Penning B.W."/>
            <person name="Ponnala L."/>
            <person name="Schneider K.L."/>
            <person name="Schwartz D.C."/>
            <person name="Sharma A."/>
            <person name="Soderlund C."/>
            <person name="Springer N.M."/>
            <person name="Sun Q."/>
            <person name="Wang H."/>
            <person name="Waterman M."/>
            <person name="Westerman R."/>
            <person name="Wolfgruber T.K."/>
            <person name="Yang L."/>
            <person name="Yu Y."/>
            <person name="Zhang L."/>
            <person name="Zhou S."/>
            <person name="Zhu Q."/>
            <person name="Bennetzen J.L."/>
            <person name="Dawe R.K."/>
            <person name="Jiang J."/>
            <person name="Jiang N."/>
            <person name="Presting G.G."/>
            <person name="Wessler S.R."/>
            <person name="Aluru S."/>
            <person name="Martienssen R.A."/>
            <person name="Clifton S.W."/>
            <person name="McCombie W.R."/>
            <person name="Wing R.A."/>
            <person name="Wilson R.K."/>
        </authorList>
    </citation>
    <scope>NUCLEOTIDE SEQUENCE [LARGE SCALE GENOMIC DNA]</scope>
    <source>
        <strain evidence="3">cv. B73</strain>
    </source>
</reference>
<accession>A0A804PRT4</accession>
<dbReference type="AlphaFoldDB" id="A0A804PRT4"/>